<dbReference type="EMBL" id="CM047587">
    <property type="protein sequence ID" value="KAI9906618.1"/>
    <property type="molecule type" value="Genomic_DNA"/>
</dbReference>
<comment type="caution">
    <text evidence="1">The sequence shown here is derived from an EMBL/GenBank/DDBJ whole genome shotgun (WGS) entry which is preliminary data.</text>
</comment>
<keyword evidence="2" id="KW-1185">Reference proteome</keyword>
<gene>
    <name evidence="1" type="ORF">PsorP6_004635</name>
</gene>
<proteinExistence type="predicted"/>
<organism evidence="1 2">
    <name type="scientific">Peronosclerospora sorghi</name>
    <dbReference type="NCBI Taxonomy" id="230839"/>
    <lineage>
        <taxon>Eukaryota</taxon>
        <taxon>Sar</taxon>
        <taxon>Stramenopiles</taxon>
        <taxon>Oomycota</taxon>
        <taxon>Peronosporomycetes</taxon>
        <taxon>Peronosporales</taxon>
        <taxon>Peronosporaceae</taxon>
        <taxon>Peronosclerospora</taxon>
    </lineage>
</organism>
<dbReference type="Proteomes" id="UP001163321">
    <property type="component" value="Chromosome 8"/>
</dbReference>
<accession>A0ACC0VLL2</accession>
<sequence length="437" mass="50019">MRPYQLCRAPRQHLQRAPAVVLRGHDVPLRLRVRQGILSGVKHKEPLLSREVGRGSCSTLEKKNETVLIDELQCHPLVLATWLFACNELQHAIDLGRRPHFQSIQGAIRHARQVRAELAIRNSDVEKECETNDTWYQDTGEKQLHSILAIANETRAAQRLELKKEKEQDEDRFRLAYPKKLKSLEECLKELWAKEKEMSTRFSFCCKMNEHLAMGPNRRKLLLLQQGCASIDCTVRVQTSFPKQVSRLRLAYQRLVEFLLEKVGVGSHQFQQIASAPSFSTVFPTYQRIKQAKNMYRLLNNETKSLLERLPKSTPKLSHAAVAHRDAMLARICKKKSHPEVGVIDNKILLLTAREAESYLRTENKLLEKLQAAWVARKSAPAKNTRDGDSVAVYSTTVREIVLTELSEAVLWSFKTYIADTAEQPDATQIQAVMRLI</sequence>
<evidence type="ECO:0000313" key="2">
    <source>
        <dbReference type="Proteomes" id="UP001163321"/>
    </source>
</evidence>
<reference evidence="1 2" key="1">
    <citation type="journal article" date="2022" name="bioRxiv">
        <title>The genome of the oomycete Peronosclerospora sorghi, a cosmopolitan pathogen of maize and sorghum, is inflated with dispersed pseudogenes.</title>
        <authorList>
            <person name="Fletcher K."/>
            <person name="Martin F."/>
            <person name="Isakeit T."/>
            <person name="Cavanaugh K."/>
            <person name="Magill C."/>
            <person name="Michelmore R."/>
        </authorList>
    </citation>
    <scope>NUCLEOTIDE SEQUENCE [LARGE SCALE GENOMIC DNA]</scope>
    <source>
        <strain evidence="1">P6</strain>
    </source>
</reference>
<protein>
    <submittedName>
        <fullName evidence="1">Uncharacterized protein</fullName>
    </submittedName>
</protein>
<evidence type="ECO:0000313" key="1">
    <source>
        <dbReference type="EMBL" id="KAI9906618.1"/>
    </source>
</evidence>
<name>A0ACC0VLL2_9STRA</name>